<dbReference type="OrthoDB" id="5119813at2"/>
<name>A0A556C3G3_BREAU</name>
<dbReference type="Proteomes" id="UP000316406">
    <property type="component" value="Unassembled WGS sequence"/>
</dbReference>
<dbReference type="AlphaFoldDB" id="A0A556C3G3"/>
<accession>A0A556C3G3</accession>
<evidence type="ECO:0000256" key="1">
    <source>
        <dbReference type="SAM" id="MobiDB-lite"/>
    </source>
</evidence>
<organism evidence="2 3">
    <name type="scientific">Brevibacterium aurantiacum</name>
    <dbReference type="NCBI Taxonomy" id="273384"/>
    <lineage>
        <taxon>Bacteria</taxon>
        <taxon>Bacillati</taxon>
        <taxon>Actinomycetota</taxon>
        <taxon>Actinomycetes</taxon>
        <taxon>Micrococcales</taxon>
        <taxon>Brevibacteriaceae</taxon>
        <taxon>Brevibacterium</taxon>
    </lineage>
</organism>
<reference evidence="2 3" key="1">
    <citation type="submission" date="2019-07" db="EMBL/GenBank/DDBJ databases">
        <title>Draft genome sequence of Brevibacterium aurantiacum XU54 isolated from Xinjiang China.</title>
        <authorList>
            <person name="Xu X."/>
        </authorList>
    </citation>
    <scope>NUCLEOTIDE SEQUENCE [LARGE SCALE GENOMIC DNA]</scope>
    <source>
        <strain evidence="2 3">XU54</strain>
    </source>
</reference>
<proteinExistence type="predicted"/>
<protein>
    <submittedName>
        <fullName evidence="2">Uncharacterized protein</fullName>
    </submittedName>
</protein>
<keyword evidence="3" id="KW-1185">Reference proteome</keyword>
<sequence>MNREPNSQQTDLTAELAQAARALSEIELIRSHPADTQALLPDLRTAIDSLKQVSAQLSWWYNRSIRGNDYAADVGADTAVEDAAAQLLAASRFLSAARDAVGAAEEATGEVRWKRRRSTPTSHTDQ</sequence>
<gene>
    <name evidence="2" type="ORF">FO013_21345</name>
</gene>
<evidence type="ECO:0000313" key="3">
    <source>
        <dbReference type="Proteomes" id="UP000316406"/>
    </source>
</evidence>
<dbReference type="RefSeq" id="WP_143924576.1">
    <property type="nucleotide sequence ID" value="NZ_VLTK01000024.1"/>
</dbReference>
<comment type="caution">
    <text evidence="2">The sequence shown here is derived from an EMBL/GenBank/DDBJ whole genome shotgun (WGS) entry which is preliminary data.</text>
</comment>
<feature type="region of interest" description="Disordered" evidence="1">
    <location>
        <begin position="105"/>
        <end position="126"/>
    </location>
</feature>
<dbReference type="EMBL" id="VLTK01000024">
    <property type="protein sequence ID" value="TSI11906.1"/>
    <property type="molecule type" value="Genomic_DNA"/>
</dbReference>
<evidence type="ECO:0000313" key="2">
    <source>
        <dbReference type="EMBL" id="TSI11906.1"/>
    </source>
</evidence>